<organism evidence="10 11">
    <name type="scientific">Fusobacterium hominis</name>
    <dbReference type="NCBI Taxonomy" id="2764326"/>
    <lineage>
        <taxon>Bacteria</taxon>
        <taxon>Fusobacteriati</taxon>
        <taxon>Fusobacteriota</taxon>
        <taxon>Fusobacteriia</taxon>
        <taxon>Fusobacteriales</taxon>
        <taxon>Fusobacteriaceae</taxon>
        <taxon>Fusobacterium</taxon>
    </lineage>
</organism>
<proteinExistence type="inferred from homology"/>
<dbReference type="Pfam" id="PF02073">
    <property type="entry name" value="Peptidase_M29"/>
    <property type="match status" value="1"/>
</dbReference>
<dbReference type="SUPFAM" id="SSF144052">
    <property type="entry name" value="Thermophilic metalloprotease-like"/>
    <property type="match status" value="1"/>
</dbReference>
<evidence type="ECO:0000256" key="5">
    <source>
        <dbReference type="ARBA" id="ARBA00022438"/>
    </source>
</evidence>
<evidence type="ECO:0000313" key="10">
    <source>
        <dbReference type="EMBL" id="QNM15571.1"/>
    </source>
</evidence>
<keyword evidence="9" id="KW-0482">Metalloprotease</keyword>
<evidence type="ECO:0000256" key="7">
    <source>
        <dbReference type="ARBA" id="ARBA00022723"/>
    </source>
</evidence>
<evidence type="ECO:0000256" key="3">
    <source>
        <dbReference type="ARBA" id="ARBA00001947"/>
    </source>
</evidence>
<protein>
    <submittedName>
        <fullName evidence="10">Aminopeptidase</fullName>
    </submittedName>
</protein>
<gene>
    <name evidence="10" type="ORF">H9Q81_01645</name>
</gene>
<evidence type="ECO:0000256" key="4">
    <source>
        <dbReference type="ARBA" id="ARBA00008236"/>
    </source>
</evidence>
<evidence type="ECO:0000313" key="11">
    <source>
        <dbReference type="Proteomes" id="UP000515913"/>
    </source>
</evidence>
<dbReference type="AlphaFoldDB" id="A0A7G9GXN9"/>
<dbReference type="GO" id="GO:0008237">
    <property type="term" value="F:metallopeptidase activity"/>
    <property type="evidence" value="ECO:0007669"/>
    <property type="project" value="UniProtKB-KW"/>
</dbReference>
<dbReference type="InterPro" id="IPR000787">
    <property type="entry name" value="Peptidase_M29"/>
</dbReference>
<dbReference type="Gene3D" id="3.40.1830.10">
    <property type="entry name" value="Thermophilic metalloprotease (M29)"/>
    <property type="match status" value="1"/>
</dbReference>
<dbReference type="GO" id="GO:0046872">
    <property type="term" value="F:metal ion binding"/>
    <property type="evidence" value="ECO:0007669"/>
    <property type="project" value="UniProtKB-KW"/>
</dbReference>
<sequence length="411" mass="46946">MKDSIQKYIELIIKKGIAIQKGQILVIKAPVETYDFVRSLVAEGYKNGAKEVVVQWNDEVIEKYRYLYGAEEIFDEFPNWEKEFLEDYRKKGAAFLSVYVEEPELLKDVDKDRIGRYKKARGVALKEYYDNIMGNSNQWCVVSIPSVSWAKMIFPNISENKAMENMWKLLLNIMRADKEDPVLEWDNHLMNLKKNMDYLNNKKFKKLVYKNSLGTNLEIELPVGHKWLGGSEISKNNIEFIANMPTEEIFTLPYKYGVNGVVYNSKPLVFGGSIIDGFKLVFKDGKVVEYSAKKGQDILEKMLDIDENSKYLGEVALVPYNSPISLSGKIFYNTLYDENASCHLAIGSAYPVCIENGDSLSEIELEEKGVNISNNHVDFMIGTKDLIVIGIEENGKEVTIIKDGNFAFTEK</sequence>
<keyword evidence="5 10" id="KW-0031">Aminopeptidase</keyword>
<dbReference type="KEGG" id="fho:H9Q81_01645"/>
<comment type="cofactor">
    <cofactor evidence="3">
        <name>Zn(2+)</name>
        <dbReference type="ChEBI" id="CHEBI:29105"/>
    </cofactor>
</comment>
<accession>A0A7G9GXN9</accession>
<evidence type="ECO:0000256" key="9">
    <source>
        <dbReference type="ARBA" id="ARBA00023049"/>
    </source>
</evidence>
<dbReference type="PRINTS" id="PR00919">
    <property type="entry name" value="THERMOPTASE"/>
</dbReference>
<dbReference type="InterPro" id="IPR052170">
    <property type="entry name" value="M29_Exopeptidase"/>
</dbReference>
<keyword evidence="11" id="KW-1185">Reference proteome</keyword>
<dbReference type="Proteomes" id="UP000515913">
    <property type="component" value="Chromosome"/>
</dbReference>
<dbReference type="GO" id="GO:0006508">
    <property type="term" value="P:proteolysis"/>
    <property type="evidence" value="ECO:0007669"/>
    <property type="project" value="UniProtKB-KW"/>
</dbReference>
<comment type="cofactor">
    <cofactor evidence="1">
        <name>Co(2+)</name>
        <dbReference type="ChEBI" id="CHEBI:48828"/>
    </cofactor>
</comment>
<name>A0A7G9GXN9_9FUSO</name>
<dbReference type="RefSeq" id="WP_187423013.1">
    <property type="nucleotide sequence ID" value="NZ_CP060637.1"/>
</dbReference>
<evidence type="ECO:0000256" key="2">
    <source>
        <dbReference type="ARBA" id="ARBA00001946"/>
    </source>
</evidence>
<evidence type="ECO:0000256" key="6">
    <source>
        <dbReference type="ARBA" id="ARBA00022670"/>
    </source>
</evidence>
<evidence type="ECO:0000256" key="1">
    <source>
        <dbReference type="ARBA" id="ARBA00001941"/>
    </source>
</evidence>
<comment type="cofactor">
    <cofactor evidence="2">
        <name>Mg(2+)</name>
        <dbReference type="ChEBI" id="CHEBI:18420"/>
    </cofactor>
</comment>
<dbReference type="GO" id="GO:0004177">
    <property type="term" value="F:aminopeptidase activity"/>
    <property type="evidence" value="ECO:0007669"/>
    <property type="project" value="UniProtKB-KW"/>
</dbReference>
<evidence type="ECO:0000256" key="8">
    <source>
        <dbReference type="ARBA" id="ARBA00022801"/>
    </source>
</evidence>
<dbReference type="PANTHER" id="PTHR34448">
    <property type="entry name" value="AMINOPEPTIDASE"/>
    <property type="match status" value="1"/>
</dbReference>
<reference evidence="10 11" key="1">
    <citation type="submission" date="2020-08" db="EMBL/GenBank/DDBJ databases">
        <authorList>
            <person name="Liu C."/>
            <person name="Sun Q."/>
        </authorList>
    </citation>
    <scope>NUCLEOTIDE SEQUENCE [LARGE SCALE GENOMIC DNA]</scope>
    <source>
        <strain evidence="10 11">NSJ-57</strain>
    </source>
</reference>
<keyword evidence="7" id="KW-0479">Metal-binding</keyword>
<dbReference type="PANTHER" id="PTHR34448:SF3">
    <property type="entry name" value="AMINOPEPTIDASE AMPS"/>
    <property type="match status" value="1"/>
</dbReference>
<dbReference type="InterPro" id="IPR035097">
    <property type="entry name" value="M29_N-terminal"/>
</dbReference>
<dbReference type="EMBL" id="CP060637">
    <property type="protein sequence ID" value="QNM15571.1"/>
    <property type="molecule type" value="Genomic_DNA"/>
</dbReference>
<comment type="similarity">
    <text evidence="4">Belongs to the peptidase M29 family.</text>
</comment>
<keyword evidence="6" id="KW-0645">Protease</keyword>
<keyword evidence="8" id="KW-0378">Hydrolase</keyword>